<dbReference type="InterPro" id="IPR010982">
    <property type="entry name" value="Lambda_DNA-bd_dom_sf"/>
</dbReference>
<dbReference type="SMART" id="SM00530">
    <property type="entry name" value="HTH_XRE"/>
    <property type="match status" value="1"/>
</dbReference>
<dbReference type="AlphaFoldDB" id="A0A291RR20"/>
<dbReference type="KEGG" id="ntp:CRH09_30125"/>
<feature type="domain" description="HTH cro/C1-type" evidence="1">
    <location>
        <begin position="13"/>
        <end position="85"/>
    </location>
</feature>
<protein>
    <submittedName>
        <fullName evidence="2">Transcriptional regulator</fullName>
    </submittedName>
</protein>
<reference evidence="2 3" key="1">
    <citation type="submission" date="2017-10" db="EMBL/GenBank/DDBJ databases">
        <title>Comparative genomics between pathogenic Norcardia.</title>
        <authorList>
            <person name="Zeng L."/>
        </authorList>
    </citation>
    <scope>NUCLEOTIDE SEQUENCE [LARGE SCALE GENOMIC DNA]</scope>
    <source>
        <strain evidence="2 3">NC_YFY_NT001</strain>
    </source>
</reference>
<dbReference type="GO" id="GO:0003677">
    <property type="term" value="F:DNA binding"/>
    <property type="evidence" value="ECO:0007669"/>
    <property type="project" value="InterPro"/>
</dbReference>
<gene>
    <name evidence="2" type="ORF">CRH09_30125</name>
</gene>
<dbReference type="Pfam" id="PF13560">
    <property type="entry name" value="HTH_31"/>
    <property type="match status" value="1"/>
</dbReference>
<evidence type="ECO:0000313" key="3">
    <source>
        <dbReference type="Proteomes" id="UP000221961"/>
    </source>
</evidence>
<dbReference type="EMBL" id="CP023778">
    <property type="protein sequence ID" value="ATL69797.1"/>
    <property type="molecule type" value="Genomic_DNA"/>
</dbReference>
<evidence type="ECO:0000313" key="2">
    <source>
        <dbReference type="EMBL" id="ATL69797.1"/>
    </source>
</evidence>
<dbReference type="InterPro" id="IPR041413">
    <property type="entry name" value="MLTR_LBD"/>
</dbReference>
<organism evidence="2 3">
    <name type="scientific">Nocardia terpenica</name>
    <dbReference type="NCBI Taxonomy" id="455432"/>
    <lineage>
        <taxon>Bacteria</taxon>
        <taxon>Bacillati</taxon>
        <taxon>Actinomycetota</taxon>
        <taxon>Actinomycetes</taxon>
        <taxon>Mycobacteriales</taxon>
        <taxon>Nocardiaceae</taxon>
        <taxon>Nocardia</taxon>
    </lineage>
</organism>
<dbReference type="Pfam" id="PF17765">
    <property type="entry name" value="MLTR_LBD"/>
    <property type="match status" value="1"/>
</dbReference>
<dbReference type="InterPro" id="IPR001387">
    <property type="entry name" value="Cro/C1-type_HTH"/>
</dbReference>
<evidence type="ECO:0000259" key="1">
    <source>
        <dbReference type="SMART" id="SM00530"/>
    </source>
</evidence>
<accession>A0A291RR20</accession>
<dbReference type="CDD" id="cd00093">
    <property type="entry name" value="HTH_XRE"/>
    <property type="match status" value="1"/>
</dbReference>
<proteinExistence type="predicted"/>
<dbReference type="Proteomes" id="UP000221961">
    <property type="component" value="Chromosome"/>
</dbReference>
<dbReference type="Gene3D" id="1.10.260.40">
    <property type="entry name" value="lambda repressor-like DNA-binding domains"/>
    <property type="match status" value="1"/>
</dbReference>
<sequence length="280" mass="31949">MDDMARRRELAAFLRSRRERIKPVDVGLAPLGRRRTPGLRREEIAQLSGVSVTWYTWLEQARDIRISRQVADTLARNLRMSAEERRHLFALAQQPLPQDGRGYAVGEVLYRLLDELDPNPAYVLGPRWDLLAWNRAEAGLIGAPDALSDSERNTIWLVFTDPAMRRLVVDWQHEARQMLAQYRAAAGQHAGDPEFMTLTEALRAASPEFREWWDEHDIAEFRSARKQFEHPALGLLTLDYTKLSAMEDSQLRVVVYLPADAETAAKLPLLADGNRAGRAR</sequence>
<dbReference type="Gene3D" id="3.30.450.180">
    <property type="match status" value="1"/>
</dbReference>
<dbReference type="PANTHER" id="PTHR35010">
    <property type="entry name" value="BLL4672 PROTEIN-RELATED"/>
    <property type="match status" value="1"/>
</dbReference>
<name>A0A291RR20_9NOCA</name>